<feature type="compositionally biased region" description="Basic and acidic residues" evidence="1">
    <location>
        <begin position="97"/>
        <end position="117"/>
    </location>
</feature>
<name>A0A2H9TPN1_9FUNG</name>
<protein>
    <submittedName>
        <fullName evidence="2">Uncharacterized protein</fullName>
    </submittedName>
</protein>
<keyword evidence="3" id="KW-1185">Reference proteome</keyword>
<feature type="region of interest" description="Disordered" evidence="1">
    <location>
        <begin position="14"/>
        <end position="36"/>
    </location>
</feature>
<dbReference type="EMBL" id="MTSL01000048">
    <property type="protein sequence ID" value="PJF19676.1"/>
    <property type="molecule type" value="Genomic_DNA"/>
</dbReference>
<organism evidence="2 3">
    <name type="scientific">Paramicrosporidium saccamoebae</name>
    <dbReference type="NCBI Taxonomy" id="1246581"/>
    <lineage>
        <taxon>Eukaryota</taxon>
        <taxon>Fungi</taxon>
        <taxon>Fungi incertae sedis</taxon>
        <taxon>Cryptomycota</taxon>
        <taxon>Cryptomycota incertae sedis</taxon>
        <taxon>Paramicrosporidium</taxon>
    </lineage>
</organism>
<feature type="region of interest" description="Disordered" evidence="1">
    <location>
        <begin position="80"/>
        <end position="128"/>
    </location>
</feature>
<sequence length="128" mass="14414">MGEGMDLVDLNSMLELEPISNEENKTTENRNVTRPQMRIMDLGMSEAVFSGTYASSIYHSLECSPLEDINMMSGLLVSSPPMKKSSDIKLPSPYQCRDSRPIKHDNPIPIDETEKTELPTVRKNKIDI</sequence>
<evidence type="ECO:0000313" key="2">
    <source>
        <dbReference type="EMBL" id="PJF19676.1"/>
    </source>
</evidence>
<comment type="caution">
    <text evidence="2">The sequence shown here is derived from an EMBL/GenBank/DDBJ whole genome shotgun (WGS) entry which is preliminary data.</text>
</comment>
<reference evidence="2 3" key="1">
    <citation type="submission" date="2016-10" db="EMBL/GenBank/DDBJ databases">
        <title>The genome of Paramicrosporidium saccamoebae is the missing link in understanding Cryptomycota and Microsporidia evolution.</title>
        <authorList>
            <person name="Quandt C.A."/>
            <person name="Beaudet D."/>
            <person name="Corsaro D."/>
            <person name="Michel R."/>
            <person name="Corradi N."/>
            <person name="James T."/>
        </authorList>
    </citation>
    <scope>NUCLEOTIDE SEQUENCE [LARGE SCALE GENOMIC DNA]</scope>
    <source>
        <strain evidence="2 3">KSL3</strain>
    </source>
</reference>
<evidence type="ECO:0000256" key="1">
    <source>
        <dbReference type="SAM" id="MobiDB-lite"/>
    </source>
</evidence>
<dbReference type="Proteomes" id="UP000240830">
    <property type="component" value="Unassembled WGS sequence"/>
</dbReference>
<evidence type="ECO:0000313" key="3">
    <source>
        <dbReference type="Proteomes" id="UP000240830"/>
    </source>
</evidence>
<accession>A0A2H9TPN1</accession>
<gene>
    <name evidence="2" type="ORF">PSACC_00502</name>
</gene>
<proteinExistence type="predicted"/>
<dbReference type="AlphaFoldDB" id="A0A2H9TPN1"/>